<dbReference type="InterPro" id="IPR012675">
    <property type="entry name" value="Beta-grasp_dom_sf"/>
</dbReference>
<dbReference type="InterPro" id="IPR017896">
    <property type="entry name" value="4Fe4S_Fe-S-bd"/>
</dbReference>
<dbReference type="PANTHER" id="PTHR11921">
    <property type="entry name" value="SUCCINATE DEHYDROGENASE IRON-SULFUR PROTEIN"/>
    <property type="match status" value="1"/>
</dbReference>
<sequence>MRREPGSSPRVQSYRLDNVLPGNTILDCLNRIKWEQDGSLGFRKNCRNTICGSCAMQINGRSRLACKENVSEMLTRAIGTDEHDEPVITVAPMGNLPVIRDLVVDLQPFWARLESIHPSVSRAEQLAAAEVAAAQERSLQQNQPVSTNQASQASQANQVSQTDQLLDQPLDQPPDQPLRETRQTPDQRALLEQAGNCIACGACYSECNAVMVNPQFAGPQALAKAQRLVDDTRDRATAERLSQLGEDGSGVWGCTRCFACNEVCPMEVNPLDRISRIKSVLLAQAATTGEAIERPLRHRQTLVQMVREGGWIDERQFAIRVIGNSGRDWRGLASLAPVGWRMVARGKMPLTFEKSEGTDQVRGLIDAVRAVEAAQGTAQPPSPDRES</sequence>
<evidence type="ECO:0000256" key="7">
    <source>
        <dbReference type="ARBA" id="ARBA00022532"/>
    </source>
</evidence>
<comment type="pathway">
    <text evidence="3">Carbohydrate metabolism; tricarboxylic acid cycle.</text>
</comment>
<organism evidence="17 18">
    <name type="scientific">Limnothrix redekei LRLZ20PSL1</name>
    <dbReference type="NCBI Taxonomy" id="3112953"/>
    <lineage>
        <taxon>Bacteria</taxon>
        <taxon>Bacillati</taxon>
        <taxon>Cyanobacteriota</taxon>
        <taxon>Cyanophyceae</taxon>
        <taxon>Pseudanabaenales</taxon>
        <taxon>Pseudanabaenaceae</taxon>
        <taxon>Limnothrix</taxon>
    </lineage>
</organism>
<keyword evidence="13" id="KW-0003">3Fe-4S</keyword>
<evidence type="ECO:0000256" key="6">
    <source>
        <dbReference type="ARBA" id="ARBA00022485"/>
    </source>
</evidence>
<keyword evidence="18" id="KW-1185">Reference proteome</keyword>
<comment type="similarity">
    <text evidence="4">Belongs to the succinate dehydrogenase/fumarate reductase iron-sulfur protein family.</text>
</comment>
<comment type="cofactor">
    <cofactor evidence="1">
        <name>[3Fe-4S] cluster</name>
        <dbReference type="ChEBI" id="CHEBI:21137"/>
    </cofactor>
</comment>
<evidence type="ECO:0000256" key="1">
    <source>
        <dbReference type="ARBA" id="ARBA00001927"/>
    </source>
</evidence>
<dbReference type="NCBIfam" id="TIGR00384">
    <property type="entry name" value="dhsB"/>
    <property type="match status" value="1"/>
</dbReference>
<dbReference type="InterPro" id="IPR025192">
    <property type="entry name" value="Succ_DH/fum_Rdtase_N"/>
</dbReference>
<dbReference type="Gene3D" id="3.10.20.30">
    <property type="match status" value="1"/>
</dbReference>
<dbReference type="InterPro" id="IPR004489">
    <property type="entry name" value="Succ_DH/fum_Rdtase_Fe-S"/>
</dbReference>
<dbReference type="RefSeq" id="WP_393009908.1">
    <property type="nucleotide sequence ID" value="NZ_JAZAQF010000001.1"/>
</dbReference>
<comment type="caution">
    <text evidence="17">The sequence shown here is derived from an EMBL/GenBank/DDBJ whole genome shotgun (WGS) entry which is preliminary data.</text>
</comment>
<name>A0ABW7C4L7_9CYAN</name>
<keyword evidence="10" id="KW-0560">Oxidoreductase</keyword>
<dbReference type="PANTHER" id="PTHR11921:SF29">
    <property type="entry name" value="SUCCINATE DEHYDROGENASE [UBIQUINONE] IRON-SULFUR SUBUNIT, MITOCHONDRIAL"/>
    <property type="match status" value="1"/>
</dbReference>
<evidence type="ECO:0000256" key="12">
    <source>
        <dbReference type="ARBA" id="ARBA00023014"/>
    </source>
</evidence>
<dbReference type="Gene3D" id="1.10.1060.10">
    <property type="entry name" value="Alpha-helical ferredoxin"/>
    <property type="match status" value="1"/>
</dbReference>
<proteinExistence type="inferred from homology"/>
<dbReference type="InterPro" id="IPR050573">
    <property type="entry name" value="SDH/FRD_Iron-Sulfur"/>
</dbReference>
<feature type="domain" description="2Fe-2S ferredoxin-type" evidence="16">
    <location>
        <begin position="7"/>
        <end position="84"/>
    </location>
</feature>
<evidence type="ECO:0000256" key="13">
    <source>
        <dbReference type="ARBA" id="ARBA00023291"/>
    </source>
</evidence>
<reference evidence="18" key="1">
    <citation type="journal article" date="2024" name="Algal Res.">
        <title>Biochemical, toxicological and genomic investigation of a high-biomass producing Limnothrix strain isolated from Italian shallow drinking water reservoir.</title>
        <authorList>
            <person name="Simonazzi M."/>
            <person name="Shishido T.K."/>
            <person name="Delbaje E."/>
            <person name="Wahlsten M."/>
            <person name="Fewer D.P."/>
            <person name="Sivonen K."/>
            <person name="Pezzolesi L."/>
            <person name="Pistocchi R."/>
        </authorList>
    </citation>
    <scope>NUCLEOTIDE SEQUENCE [LARGE SCALE GENOMIC DNA]</scope>
    <source>
        <strain evidence="18">LRLZ20PSL1</strain>
    </source>
</reference>
<evidence type="ECO:0000313" key="18">
    <source>
        <dbReference type="Proteomes" id="UP001604335"/>
    </source>
</evidence>
<dbReference type="SUPFAM" id="SSF46548">
    <property type="entry name" value="alpha-helical ferredoxin"/>
    <property type="match status" value="1"/>
</dbReference>
<keyword evidence="9" id="KW-0479">Metal-binding</keyword>
<keyword evidence="6" id="KW-0004">4Fe-4S</keyword>
<evidence type="ECO:0000256" key="3">
    <source>
        <dbReference type="ARBA" id="ARBA00005163"/>
    </source>
</evidence>
<keyword evidence="12" id="KW-0411">Iron-sulfur</keyword>
<evidence type="ECO:0000259" key="16">
    <source>
        <dbReference type="PROSITE" id="PS51085"/>
    </source>
</evidence>
<dbReference type="EC" id="1.3.5.1" evidence="5"/>
<dbReference type="Pfam" id="PF13183">
    <property type="entry name" value="Fer4_8"/>
    <property type="match status" value="1"/>
</dbReference>
<evidence type="ECO:0000256" key="11">
    <source>
        <dbReference type="ARBA" id="ARBA00023004"/>
    </source>
</evidence>
<evidence type="ECO:0000256" key="14">
    <source>
        <dbReference type="ARBA" id="ARBA00034078"/>
    </source>
</evidence>
<dbReference type="InterPro" id="IPR001041">
    <property type="entry name" value="2Fe-2S_ferredoxin-type"/>
</dbReference>
<dbReference type="PROSITE" id="PS51085">
    <property type="entry name" value="2FE2S_FER_2"/>
    <property type="match status" value="1"/>
</dbReference>
<comment type="cofactor">
    <cofactor evidence="2">
        <name>[4Fe-4S] cluster</name>
        <dbReference type="ChEBI" id="CHEBI:49883"/>
    </cofactor>
</comment>
<evidence type="ECO:0000256" key="15">
    <source>
        <dbReference type="SAM" id="MobiDB-lite"/>
    </source>
</evidence>
<dbReference type="SUPFAM" id="SSF54292">
    <property type="entry name" value="2Fe-2S ferredoxin-like"/>
    <property type="match status" value="1"/>
</dbReference>
<feature type="compositionally biased region" description="Low complexity" evidence="15">
    <location>
        <begin position="137"/>
        <end position="170"/>
    </location>
</feature>
<evidence type="ECO:0000256" key="2">
    <source>
        <dbReference type="ARBA" id="ARBA00001966"/>
    </source>
</evidence>
<feature type="region of interest" description="Disordered" evidence="15">
    <location>
        <begin position="137"/>
        <end position="182"/>
    </location>
</feature>
<keyword evidence="8" id="KW-0001">2Fe-2S</keyword>
<comment type="cofactor">
    <cofactor evidence="14">
        <name>[2Fe-2S] cluster</name>
        <dbReference type="ChEBI" id="CHEBI:190135"/>
    </cofactor>
</comment>
<evidence type="ECO:0000256" key="4">
    <source>
        <dbReference type="ARBA" id="ARBA00009433"/>
    </source>
</evidence>
<gene>
    <name evidence="17" type="ORF">VPK24_00895</name>
</gene>
<keyword evidence="11" id="KW-0408">Iron</keyword>
<evidence type="ECO:0000256" key="5">
    <source>
        <dbReference type="ARBA" id="ARBA00012792"/>
    </source>
</evidence>
<evidence type="ECO:0000256" key="8">
    <source>
        <dbReference type="ARBA" id="ARBA00022714"/>
    </source>
</evidence>
<dbReference type="Pfam" id="PF13085">
    <property type="entry name" value="Fer2_3"/>
    <property type="match status" value="1"/>
</dbReference>
<dbReference type="EMBL" id="JAZAQF010000001">
    <property type="protein sequence ID" value="MFG3816178.1"/>
    <property type="molecule type" value="Genomic_DNA"/>
</dbReference>
<protein>
    <recommendedName>
        <fullName evidence="5">succinate dehydrogenase</fullName>
        <ecNumber evidence="5">1.3.5.1</ecNumber>
    </recommendedName>
</protein>
<evidence type="ECO:0000256" key="10">
    <source>
        <dbReference type="ARBA" id="ARBA00023002"/>
    </source>
</evidence>
<dbReference type="Proteomes" id="UP001604335">
    <property type="component" value="Unassembled WGS sequence"/>
</dbReference>
<evidence type="ECO:0000256" key="9">
    <source>
        <dbReference type="ARBA" id="ARBA00022723"/>
    </source>
</evidence>
<keyword evidence="7" id="KW-0816">Tricarboxylic acid cycle</keyword>
<dbReference type="PROSITE" id="PS00198">
    <property type="entry name" value="4FE4S_FER_1"/>
    <property type="match status" value="1"/>
</dbReference>
<dbReference type="InterPro" id="IPR009051">
    <property type="entry name" value="Helical_ferredxn"/>
</dbReference>
<dbReference type="InterPro" id="IPR017900">
    <property type="entry name" value="4Fe4S_Fe_S_CS"/>
</dbReference>
<evidence type="ECO:0000313" key="17">
    <source>
        <dbReference type="EMBL" id="MFG3816178.1"/>
    </source>
</evidence>
<accession>A0ABW7C4L7</accession>
<dbReference type="InterPro" id="IPR036010">
    <property type="entry name" value="2Fe-2S_ferredoxin-like_sf"/>
</dbReference>